<proteinExistence type="predicted"/>
<evidence type="ECO:0008006" key="4">
    <source>
        <dbReference type="Google" id="ProtNLM"/>
    </source>
</evidence>
<evidence type="ECO:0000256" key="1">
    <source>
        <dbReference type="SAM" id="Phobius"/>
    </source>
</evidence>
<protein>
    <recommendedName>
        <fullName evidence="4">DUF2812 domain-containing protein</fullName>
    </recommendedName>
</protein>
<sequence>QNFRGGIKMRRIIYRWFWSWDYEKEEKWLNEMSLKGFQLVSVNLCRYVFEERSDVQYIYRLEFLKDLPSNVESRAYIGFLEDTGVEYIGSFGRWVYFRKNAAYGEFKIYSDIDSKIRHYKRLNNLFLAILPANLCPAIINFYSYFNSSRTSVNLQAGCVSFLVSALIGVGIFKVSRKIKMLKKERIITE</sequence>
<gene>
    <name evidence="2" type="ORF">Q428_14465</name>
</gene>
<dbReference type="InterPro" id="IPR021359">
    <property type="entry name" value="DUF2812"/>
</dbReference>
<feature type="non-terminal residue" evidence="2">
    <location>
        <position position="1"/>
    </location>
</feature>
<name>A0A017RRY6_9CLOT</name>
<evidence type="ECO:0000313" key="3">
    <source>
        <dbReference type="Proteomes" id="UP000019681"/>
    </source>
</evidence>
<keyword evidence="1" id="KW-0472">Membrane</keyword>
<dbReference type="AlphaFoldDB" id="A0A017RRY6"/>
<dbReference type="Proteomes" id="UP000019681">
    <property type="component" value="Unassembled WGS sequence"/>
</dbReference>
<keyword evidence="1" id="KW-0812">Transmembrane</keyword>
<feature type="transmembrane region" description="Helical" evidence="1">
    <location>
        <begin position="154"/>
        <end position="175"/>
    </location>
</feature>
<feature type="transmembrane region" description="Helical" evidence="1">
    <location>
        <begin position="125"/>
        <end position="142"/>
    </location>
</feature>
<evidence type="ECO:0000313" key="2">
    <source>
        <dbReference type="EMBL" id="EYE87224.1"/>
    </source>
</evidence>
<accession>A0A017RRY6</accession>
<reference evidence="2 3" key="1">
    <citation type="journal article" date="2014" name="Genome Announc.">
        <title>Draft Genome Sequence of Fervidicella metallireducens Strain AeBT, an Iron-Reducing Thermoanaerobe from the Great Artesian Basin.</title>
        <authorList>
            <person name="Patel B.K."/>
        </authorList>
    </citation>
    <scope>NUCLEOTIDE SEQUENCE [LARGE SCALE GENOMIC DNA]</scope>
    <source>
        <strain evidence="2 3">AeB</strain>
    </source>
</reference>
<dbReference type="STRING" id="1403537.Q428_14465"/>
<dbReference type="EMBL" id="AZQP01000088">
    <property type="protein sequence ID" value="EYE87224.1"/>
    <property type="molecule type" value="Genomic_DNA"/>
</dbReference>
<comment type="caution">
    <text evidence="2">The sequence shown here is derived from an EMBL/GenBank/DDBJ whole genome shotgun (WGS) entry which is preliminary data.</text>
</comment>
<dbReference type="Pfam" id="PF11193">
    <property type="entry name" value="DUF2812"/>
    <property type="match status" value="1"/>
</dbReference>
<organism evidence="2 3">
    <name type="scientific">Fervidicella metallireducens AeB</name>
    <dbReference type="NCBI Taxonomy" id="1403537"/>
    <lineage>
        <taxon>Bacteria</taxon>
        <taxon>Bacillati</taxon>
        <taxon>Bacillota</taxon>
        <taxon>Clostridia</taxon>
        <taxon>Eubacteriales</taxon>
        <taxon>Clostridiaceae</taxon>
        <taxon>Fervidicella</taxon>
    </lineage>
</organism>
<keyword evidence="1" id="KW-1133">Transmembrane helix</keyword>
<keyword evidence="3" id="KW-1185">Reference proteome</keyword>